<keyword evidence="1" id="KW-0472">Membrane</keyword>
<dbReference type="EMBL" id="LECT01000015">
    <property type="protein sequence ID" value="KLU06517.1"/>
    <property type="molecule type" value="Genomic_DNA"/>
</dbReference>
<name>A0A0J1BJ16_RHOIS</name>
<dbReference type="Proteomes" id="UP000036367">
    <property type="component" value="Unassembled WGS sequence"/>
</dbReference>
<organism evidence="1 2">
    <name type="scientific">Rhodopirellula islandica</name>
    <dbReference type="NCBI Taxonomy" id="595434"/>
    <lineage>
        <taxon>Bacteria</taxon>
        <taxon>Pseudomonadati</taxon>
        <taxon>Planctomycetota</taxon>
        <taxon>Planctomycetia</taxon>
        <taxon>Pirellulales</taxon>
        <taxon>Pirellulaceae</taxon>
        <taxon>Rhodopirellula</taxon>
    </lineage>
</organism>
<comment type="caution">
    <text evidence="1">The sequence shown here is derived from an EMBL/GenBank/DDBJ whole genome shotgun (WGS) entry which is preliminary data.</text>
</comment>
<dbReference type="SUPFAM" id="SSF56954">
    <property type="entry name" value="Outer membrane efflux proteins (OEP)"/>
    <property type="match status" value="1"/>
</dbReference>
<dbReference type="AlphaFoldDB" id="A0A0J1BJ16"/>
<keyword evidence="1" id="KW-0812">Transmembrane</keyword>
<proteinExistence type="predicted"/>
<gene>
    <name evidence="1" type="ORF">RISK_001728</name>
</gene>
<dbReference type="Gene3D" id="1.20.1600.10">
    <property type="entry name" value="Outer membrane efflux proteins (OEP)"/>
    <property type="match status" value="1"/>
</dbReference>
<evidence type="ECO:0000313" key="1">
    <source>
        <dbReference type="EMBL" id="KLU06517.1"/>
    </source>
</evidence>
<dbReference type="RefSeq" id="WP_047813534.1">
    <property type="nucleotide sequence ID" value="NZ_LECT01000015.1"/>
</dbReference>
<reference evidence="1" key="1">
    <citation type="submission" date="2015-05" db="EMBL/GenBank/DDBJ databases">
        <title>Permanent draft genome of Rhodopirellula islandicus K833.</title>
        <authorList>
            <person name="Kizina J."/>
            <person name="Richter M."/>
            <person name="Glockner F.O."/>
            <person name="Harder J."/>
        </authorList>
    </citation>
    <scope>NUCLEOTIDE SEQUENCE [LARGE SCALE GENOMIC DNA]</scope>
    <source>
        <strain evidence="1">K833</strain>
    </source>
</reference>
<accession>A0A0J1BJ16</accession>
<dbReference type="STRING" id="595434.RISK_001728"/>
<keyword evidence="2" id="KW-1185">Reference proteome</keyword>
<evidence type="ECO:0000313" key="2">
    <source>
        <dbReference type="Proteomes" id="UP000036367"/>
    </source>
</evidence>
<dbReference type="PATRIC" id="fig|595434.4.peg.1648"/>
<protein>
    <submittedName>
        <fullName evidence="1">Transmembrane protein</fullName>
    </submittedName>
</protein>
<dbReference type="OrthoDB" id="241103at2"/>
<sequence length="441" mass="47485">MLSAVKLAIPAARSPAHRWILPLILGVATMAVLSAQSPHVSVIDWAMPTTGDPRPASETLPLAETTLASTDSDALHLDSPLPESTVVLDAMATPIETGSLVSYTRQQVMQWAHQHSPEANMIDQESRSVACGVDCEDEAAVCQLRLIRSVLAEIALGRRADDAADAAKAYDRLVAAQLGKRIAQQGIEVQNRLIDLANEADRLGVPDGNVLQLQQAKLVWQDMEIQQSFATQKLRQELARRTGRPESEVAVAVTVDDLQPAASAGSVDAGTSVGTALANRNDLKAVKQLCAGMRTCNLSSARQLIGALSPGAGLAIASATGKSLFSCLSSDSNASDLNCRRQQCSLLQESLAEVVRNETLQAVLDVRLANARLGLIDRQLQWAQERLEETQAAIELDQQPVGSDDLIRLELEKLRGDQLARQLDVSLAITEWKRVQGIVLR</sequence>